<accession>X1T7J1</accession>
<comment type="caution">
    <text evidence="2">The sequence shown here is derived from an EMBL/GenBank/DDBJ whole genome shotgun (WGS) entry which is preliminary data.</text>
</comment>
<name>X1T7J1_9ZZZZ</name>
<keyword evidence="1" id="KW-0472">Membrane</keyword>
<organism evidence="2">
    <name type="scientific">marine sediment metagenome</name>
    <dbReference type="NCBI Taxonomy" id="412755"/>
    <lineage>
        <taxon>unclassified sequences</taxon>
        <taxon>metagenomes</taxon>
        <taxon>ecological metagenomes</taxon>
    </lineage>
</organism>
<evidence type="ECO:0000256" key="1">
    <source>
        <dbReference type="SAM" id="Phobius"/>
    </source>
</evidence>
<proteinExistence type="predicted"/>
<keyword evidence="1" id="KW-0812">Transmembrane</keyword>
<keyword evidence="1" id="KW-1133">Transmembrane helix</keyword>
<dbReference type="EMBL" id="BARW01016035">
    <property type="protein sequence ID" value="GAJ01333.1"/>
    <property type="molecule type" value="Genomic_DNA"/>
</dbReference>
<dbReference type="Gene3D" id="1.25.40.10">
    <property type="entry name" value="Tetratricopeptide repeat domain"/>
    <property type="match status" value="1"/>
</dbReference>
<feature type="non-terminal residue" evidence="2">
    <location>
        <position position="205"/>
    </location>
</feature>
<gene>
    <name evidence="2" type="ORF">S12H4_28008</name>
</gene>
<dbReference type="InterPro" id="IPR011990">
    <property type="entry name" value="TPR-like_helical_dom_sf"/>
</dbReference>
<dbReference type="Pfam" id="PF13174">
    <property type="entry name" value="TPR_6"/>
    <property type="match status" value="1"/>
</dbReference>
<evidence type="ECO:0000313" key="2">
    <source>
        <dbReference type="EMBL" id="GAJ01333.1"/>
    </source>
</evidence>
<dbReference type="SUPFAM" id="SSF48452">
    <property type="entry name" value="TPR-like"/>
    <property type="match status" value="1"/>
</dbReference>
<dbReference type="Pfam" id="PF13176">
    <property type="entry name" value="TPR_7"/>
    <property type="match status" value="1"/>
</dbReference>
<sequence length="205" mass="23769">MPNHFHGIIILEDIRVCKMKTLMIFFLIMILAISLFGADIALADNNELTELEVQQLKILRLSKVVEEQPSNIKLKEDIENYRAGLELYRQSDYQQAISELLKVEYSTLNLPLYIKSQYLLGDCYRKIENWDGAIEIFKNLAVDDPILTDYSLFHLAETYRFKGENGKSTAVYKQITENFPQSLTISEVNYQIAQNYRELKDITSA</sequence>
<reference evidence="2" key="1">
    <citation type="journal article" date="2014" name="Front. Microbiol.">
        <title>High frequency of phylogenetically diverse reductive dehalogenase-homologous genes in deep subseafloor sedimentary metagenomes.</title>
        <authorList>
            <person name="Kawai M."/>
            <person name="Futagami T."/>
            <person name="Toyoda A."/>
            <person name="Takaki Y."/>
            <person name="Nishi S."/>
            <person name="Hori S."/>
            <person name="Arai W."/>
            <person name="Tsubouchi T."/>
            <person name="Morono Y."/>
            <person name="Uchiyama I."/>
            <person name="Ito T."/>
            <person name="Fujiyama A."/>
            <person name="Inagaki F."/>
            <person name="Takami H."/>
        </authorList>
    </citation>
    <scope>NUCLEOTIDE SEQUENCE</scope>
    <source>
        <strain evidence="2">Expedition CK06-06</strain>
    </source>
</reference>
<dbReference type="AlphaFoldDB" id="X1T7J1"/>
<protein>
    <submittedName>
        <fullName evidence="2">Uncharacterized protein</fullName>
    </submittedName>
</protein>
<feature type="transmembrane region" description="Helical" evidence="1">
    <location>
        <begin position="21"/>
        <end position="43"/>
    </location>
</feature>
<dbReference type="InterPro" id="IPR019734">
    <property type="entry name" value="TPR_rpt"/>
</dbReference>